<gene>
    <name evidence="2" type="ORF">MRATA1EN1_LOCUS27342</name>
</gene>
<sequence length="116" mass="12649">MSRVGVAGWSLQWILRRPQPRAERLLLHEPGAPGSSRGGFPRAPACHGHPTARTTSPTDRTTRPPLGLQLPLPVSLVLLTDPQSTGREKTVLELIQTQPGLIRPDQRPVSSQDVDL</sequence>
<name>A0ABN8ZWT3_RANTA</name>
<dbReference type="Proteomes" id="UP001176941">
    <property type="component" value="Chromosome 7"/>
</dbReference>
<organism evidence="2 3">
    <name type="scientific">Rangifer tarandus platyrhynchus</name>
    <name type="common">Svalbard reindeer</name>
    <dbReference type="NCBI Taxonomy" id="3082113"/>
    <lineage>
        <taxon>Eukaryota</taxon>
        <taxon>Metazoa</taxon>
        <taxon>Chordata</taxon>
        <taxon>Craniata</taxon>
        <taxon>Vertebrata</taxon>
        <taxon>Euteleostomi</taxon>
        <taxon>Mammalia</taxon>
        <taxon>Eutheria</taxon>
        <taxon>Laurasiatheria</taxon>
        <taxon>Artiodactyla</taxon>
        <taxon>Ruminantia</taxon>
        <taxon>Pecora</taxon>
        <taxon>Cervidae</taxon>
        <taxon>Odocoileinae</taxon>
        <taxon>Rangifer</taxon>
    </lineage>
</organism>
<accession>A0ABN8ZWT3</accession>
<evidence type="ECO:0000256" key="1">
    <source>
        <dbReference type="SAM" id="MobiDB-lite"/>
    </source>
</evidence>
<keyword evidence="3" id="KW-1185">Reference proteome</keyword>
<feature type="region of interest" description="Disordered" evidence="1">
    <location>
        <begin position="28"/>
        <end position="68"/>
    </location>
</feature>
<reference evidence="2" key="1">
    <citation type="submission" date="2023-04" db="EMBL/GenBank/DDBJ databases">
        <authorList>
            <consortium name="ELIXIR-Norway"/>
        </authorList>
    </citation>
    <scope>NUCLEOTIDE SEQUENCE [LARGE SCALE GENOMIC DNA]</scope>
</reference>
<proteinExistence type="predicted"/>
<evidence type="ECO:0000313" key="2">
    <source>
        <dbReference type="EMBL" id="CAI9178380.1"/>
    </source>
</evidence>
<dbReference type="EMBL" id="OX459943">
    <property type="protein sequence ID" value="CAI9178380.1"/>
    <property type="molecule type" value="Genomic_DNA"/>
</dbReference>
<feature type="compositionally biased region" description="Low complexity" evidence="1">
    <location>
        <begin position="51"/>
        <end position="68"/>
    </location>
</feature>
<protein>
    <submittedName>
        <fullName evidence="2">Uncharacterized protein</fullName>
    </submittedName>
</protein>
<evidence type="ECO:0000313" key="3">
    <source>
        <dbReference type="Proteomes" id="UP001176941"/>
    </source>
</evidence>